<comment type="subcellular location">
    <subcellularLocation>
        <location evidence="1">Membrane</location>
        <topology evidence="1">Single-pass membrane protein</topology>
    </subcellularLocation>
</comment>
<evidence type="ECO:0000259" key="7">
    <source>
        <dbReference type="SMART" id="SM00244"/>
    </source>
</evidence>
<keyword evidence="4" id="KW-1133">Transmembrane helix</keyword>
<dbReference type="InterPro" id="IPR050710">
    <property type="entry name" value="Band7/mec-2_domain"/>
</dbReference>
<dbReference type="Pfam" id="PF01145">
    <property type="entry name" value="Band_7"/>
    <property type="match status" value="1"/>
</dbReference>
<keyword evidence="5" id="KW-0472">Membrane</keyword>
<feature type="compositionally biased region" description="Low complexity" evidence="6">
    <location>
        <begin position="325"/>
        <end position="342"/>
    </location>
</feature>
<name>A0ABR9MXQ3_9MICO</name>
<dbReference type="PANTHER" id="PTHR43327:SF10">
    <property type="entry name" value="STOMATIN-LIKE PROTEIN 2, MITOCHONDRIAL"/>
    <property type="match status" value="1"/>
</dbReference>
<gene>
    <name evidence="8" type="ORF">IHE71_08300</name>
</gene>
<evidence type="ECO:0000256" key="2">
    <source>
        <dbReference type="ARBA" id="ARBA00008164"/>
    </source>
</evidence>
<dbReference type="CDD" id="cd08829">
    <property type="entry name" value="SPFH_paraslipin"/>
    <property type="match status" value="1"/>
</dbReference>
<feature type="region of interest" description="Disordered" evidence="6">
    <location>
        <begin position="293"/>
        <end position="397"/>
    </location>
</feature>
<dbReference type="InterPro" id="IPR001972">
    <property type="entry name" value="Stomatin_HflK_fam"/>
</dbReference>
<dbReference type="Proteomes" id="UP000625527">
    <property type="component" value="Unassembled WGS sequence"/>
</dbReference>
<evidence type="ECO:0000313" key="8">
    <source>
        <dbReference type="EMBL" id="MBE1875709.1"/>
    </source>
</evidence>
<reference evidence="8 9" key="1">
    <citation type="submission" date="2020-10" db="EMBL/GenBank/DDBJ databases">
        <title>Myceligenerans pegani sp. nov., an endophytic actinomycete isolated from Peganum harmala L. in Xinjiang, China.</title>
        <authorList>
            <person name="Xin L."/>
        </authorList>
    </citation>
    <scope>NUCLEOTIDE SEQUENCE [LARGE SCALE GENOMIC DNA]</scope>
    <source>
        <strain evidence="8 9">TRM65318</strain>
    </source>
</reference>
<dbReference type="SUPFAM" id="SSF117892">
    <property type="entry name" value="Band 7/SPFH domain"/>
    <property type="match status" value="1"/>
</dbReference>
<evidence type="ECO:0000256" key="5">
    <source>
        <dbReference type="ARBA" id="ARBA00023136"/>
    </source>
</evidence>
<keyword evidence="9" id="KW-1185">Reference proteome</keyword>
<protein>
    <submittedName>
        <fullName evidence="8">SPFH/Band 7/PHB domain protein</fullName>
    </submittedName>
</protein>
<feature type="compositionally biased region" description="Gly residues" evidence="6">
    <location>
        <begin position="293"/>
        <end position="302"/>
    </location>
</feature>
<proteinExistence type="inferred from homology"/>
<feature type="compositionally biased region" description="Pro residues" evidence="6">
    <location>
        <begin position="387"/>
        <end position="397"/>
    </location>
</feature>
<sequence>MENIGLWIVLLILVIVVLVALSRAVRIVPQSVALVIERLGKFHTTLTPGFHLLVPFIDKVRAGVDMREQVVSFPPQPVITSDNLVVEIDTVIYFQVTDARSAVYEIANYITAIEQLTVTTLRNVIGSMDLEQTLTSRDQINGQLRGVLDEATGRWGIRVNRVELKSIDPPASVQGAMEQQMRAERDRRAAILTAEGVKQSAILTAEGEKQSAILRAEGSAQSQILEAEGEARAILQVFEAIHRGNADPKLLSYQYIQMLPQLANGTSNTNWVIPTEFTAAMASIAKGFGGGGAAGAGDGGGEPTPPVTPTTDFLTGGGILPSAGDALAEAQRQAEAATADATESGTRSGAPFDPSAERGQRPGGSTQARQAPPTPRPRPVNGDEGEVPPPPPAPPQQ</sequence>
<dbReference type="RefSeq" id="WP_192862282.1">
    <property type="nucleotide sequence ID" value="NZ_JADAQT010000069.1"/>
</dbReference>
<comment type="caution">
    <text evidence="8">The sequence shown here is derived from an EMBL/GenBank/DDBJ whole genome shotgun (WGS) entry which is preliminary data.</text>
</comment>
<evidence type="ECO:0000256" key="4">
    <source>
        <dbReference type="ARBA" id="ARBA00022989"/>
    </source>
</evidence>
<evidence type="ECO:0000256" key="1">
    <source>
        <dbReference type="ARBA" id="ARBA00004167"/>
    </source>
</evidence>
<evidence type="ECO:0000256" key="3">
    <source>
        <dbReference type="ARBA" id="ARBA00022692"/>
    </source>
</evidence>
<dbReference type="PROSITE" id="PS01270">
    <property type="entry name" value="BAND_7"/>
    <property type="match status" value="1"/>
</dbReference>
<dbReference type="InterPro" id="IPR036013">
    <property type="entry name" value="Band_7/SPFH_dom_sf"/>
</dbReference>
<dbReference type="PANTHER" id="PTHR43327">
    <property type="entry name" value="STOMATIN-LIKE PROTEIN 2, MITOCHONDRIAL"/>
    <property type="match status" value="1"/>
</dbReference>
<feature type="domain" description="Band 7" evidence="7">
    <location>
        <begin position="23"/>
        <end position="181"/>
    </location>
</feature>
<organism evidence="8 9">
    <name type="scientific">Myceligenerans pegani</name>
    <dbReference type="NCBI Taxonomy" id="2776917"/>
    <lineage>
        <taxon>Bacteria</taxon>
        <taxon>Bacillati</taxon>
        <taxon>Actinomycetota</taxon>
        <taxon>Actinomycetes</taxon>
        <taxon>Micrococcales</taxon>
        <taxon>Promicromonosporaceae</taxon>
        <taxon>Myceligenerans</taxon>
    </lineage>
</organism>
<dbReference type="InterPro" id="IPR018080">
    <property type="entry name" value="Band_7/stomatin-like_CS"/>
</dbReference>
<dbReference type="InterPro" id="IPR001107">
    <property type="entry name" value="Band_7"/>
</dbReference>
<evidence type="ECO:0000256" key="6">
    <source>
        <dbReference type="SAM" id="MobiDB-lite"/>
    </source>
</evidence>
<dbReference type="SMART" id="SM00244">
    <property type="entry name" value="PHB"/>
    <property type="match status" value="1"/>
</dbReference>
<comment type="similarity">
    <text evidence="2">Belongs to the band 7/mec-2 family.</text>
</comment>
<keyword evidence="3" id="KW-0812">Transmembrane</keyword>
<dbReference type="Gene3D" id="3.30.479.30">
    <property type="entry name" value="Band 7 domain"/>
    <property type="match status" value="1"/>
</dbReference>
<dbReference type="PRINTS" id="PR00721">
    <property type="entry name" value="STOMATIN"/>
</dbReference>
<evidence type="ECO:0000313" key="9">
    <source>
        <dbReference type="Proteomes" id="UP000625527"/>
    </source>
</evidence>
<dbReference type="EMBL" id="JADAQT010000069">
    <property type="protein sequence ID" value="MBE1875709.1"/>
    <property type="molecule type" value="Genomic_DNA"/>
</dbReference>
<accession>A0ABR9MXQ3</accession>